<feature type="domain" description="Reticulon" evidence="7">
    <location>
        <begin position="5"/>
        <end position="64"/>
    </location>
</feature>
<evidence type="ECO:0000256" key="4">
    <source>
        <dbReference type="ARBA" id="ARBA00022989"/>
    </source>
</evidence>
<evidence type="ECO:0000256" key="3">
    <source>
        <dbReference type="ARBA" id="ARBA00022824"/>
    </source>
</evidence>
<evidence type="ECO:0000256" key="6">
    <source>
        <dbReference type="SAM" id="MobiDB-lite"/>
    </source>
</evidence>
<keyword evidence="5" id="KW-0472">Membrane</keyword>
<proteinExistence type="predicted"/>
<comment type="subcellular location">
    <subcellularLocation>
        <location evidence="1">Endoplasmic reticulum membrane</location>
        <topology evidence="1">Multi-pass membrane protein</topology>
    </subcellularLocation>
</comment>
<evidence type="ECO:0000313" key="8">
    <source>
        <dbReference type="EMBL" id="JAD78381.1"/>
    </source>
</evidence>
<dbReference type="PANTHER" id="PTHR46626">
    <property type="entry name" value="RETICULON-LIKE PROTEIN B17"/>
    <property type="match status" value="1"/>
</dbReference>
<dbReference type="GO" id="GO:0005789">
    <property type="term" value="C:endoplasmic reticulum membrane"/>
    <property type="evidence" value="ECO:0007669"/>
    <property type="project" value="UniProtKB-SubCell"/>
</dbReference>
<name>A0A0A9CRZ2_ARUDO</name>
<sequence>MQNIVDLVMWRDVSKSALVFGLGTFLLISSSYAKDLNFNTITAASYAGQIYLGLRFLSKSILNRGENMDCDDERSGERHYLMGEEEA</sequence>
<evidence type="ECO:0000256" key="1">
    <source>
        <dbReference type="ARBA" id="ARBA00004477"/>
    </source>
</evidence>
<feature type="compositionally biased region" description="Basic and acidic residues" evidence="6">
    <location>
        <begin position="73"/>
        <end position="87"/>
    </location>
</feature>
<feature type="region of interest" description="Disordered" evidence="6">
    <location>
        <begin position="68"/>
        <end position="87"/>
    </location>
</feature>
<reference evidence="8" key="2">
    <citation type="journal article" date="2015" name="Data Brief">
        <title>Shoot transcriptome of the giant reed, Arundo donax.</title>
        <authorList>
            <person name="Barrero R.A."/>
            <person name="Guerrero F.D."/>
            <person name="Moolhuijzen P."/>
            <person name="Goolsby J.A."/>
            <person name="Tidwell J."/>
            <person name="Bellgard S.E."/>
            <person name="Bellgard M.I."/>
        </authorList>
    </citation>
    <scope>NUCLEOTIDE SEQUENCE</scope>
    <source>
        <tissue evidence="8">Shoot tissue taken approximately 20 cm above the soil surface</tissue>
    </source>
</reference>
<evidence type="ECO:0000259" key="7">
    <source>
        <dbReference type="Pfam" id="PF02453"/>
    </source>
</evidence>
<accession>A0A0A9CRZ2</accession>
<keyword evidence="3" id="KW-0256">Endoplasmic reticulum</keyword>
<dbReference type="EMBL" id="GBRH01219514">
    <property type="protein sequence ID" value="JAD78381.1"/>
    <property type="molecule type" value="Transcribed_RNA"/>
</dbReference>
<protein>
    <recommendedName>
        <fullName evidence="7">Reticulon domain-containing protein</fullName>
    </recommendedName>
</protein>
<keyword evidence="2" id="KW-0812">Transmembrane</keyword>
<dbReference type="AlphaFoldDB" id="A0A0A9CRZ2"/>
<organism evidence="8">
    <name type="scientific">Arundo donax</name>
    <name type="common">Giant reed</name>
    <name type="synonym">Donax arundinaceus</name>
    <dbReference type="NCBI Taxonomy" id="35708"/>
    <lineage>
        <taxon>Eukaryota</taxon>
        <taxon>Viridiplantae</taxon>
        <taxon>Streptophyta</taxon>
        <taxon>Embryophyta</taxon>
        <taxon>Tracheophyta</taxon>
        <taxon>Spermatophyta</taxon>
        <taxon>Magnoliopsida</taxon>
        <taxon>Liliopsida</taxon>
        <taxon>Poales</taxon>
        <taxon>Poaceae</taxon>
        <taxon>PACMAD clade</taxon>
        <taxon>Arundinoideae</taxon>
        <taxon>Arundineae</taxon>
        <taxon>Arundo</taxon>
    </lineage>
</organism>
<dbReference type="InterPro" id="IPR003388">
    <property type="entry name" value="Reticulon"/>
</dbReference>
<dbReference type="InterPro" id="IPR044647">
    <property type="entry name" value="RTNLB17/18/21"/>
</dbReference>
<evidence type="ECO:0000256" key="2">
    <source>
        <dbReference type="ARBA" id="ARBA00022692"/>
    </source>
</evidence>
<keyword evidence="4" id="KW-1133">Transmembrane helix</keyword>
<dbReference type="Pfam" id="PF02453">
    <property type="entry name" value="Reticulon"/>
    <property type="match status" value="1"/>
</dbReference>
<dbReference type="PANTHER" id="PTHR46626:SF1">
    <property type="entry name" value="RETICULON-LIKE PROTEIN B21"/>
    <property type="match status" value="1"/>
</dbReference>
<reference evidence="8" key="1">
    <citation type="submission" date="2014-09" db="EMBL/GenBank/DDBJ databases">
        <authorList>
            <person name="Magalhaes I.L.F."/>
            <person name="Oliveira U."/>
            <person name="Santos F.R."/>
            <person name="Vidigal T.H.D.A."/>
            <person name="Brescovit A.D."/>
            <person name="Santos A.J."/>
        </authorList>
    </citation>
    <scope>NUCLEOTIDE SEQUENCE</scope>
    <source>
        <tissue evidence="8">Shoot tissue taken approximately 20 cm above the soil surface</tissue>
    </source>
</reference>
<evidence type="ECO:0000256" key="5">
    <source>
        <dbReference type="ARBA" id="ARBA00023136"/>
    </source>
</evidence>